<evidence type="ECO:0000256" key="5">
    <source>
        <dbReference type="ARBA" id="ARBA00012744"/>
    </source>
</evidence>
<comment type="caution">
    <text evidence="24">The sequence shown here is derived from an EMBL/GenBank/DDBJ whole genome shotgun (WGS) entry which is preliminary data.</text>
</comment>
<dbReference type="GO" id="GO:0008422">
    <property type="term" value="F:beta-glucosidase activity"/>
    <property type="evidence" value="ECO:0007669"/>
    <property type="project" value="UniProtKB-EC"/>
</dbReference>
<dbReference type="SUPFAM" id="SSF52279">
    <property type="entry name" value="Beta-D-glucan exohydrolase, C-terminal domain"/>
    <property type="match status" value="1"/>
</dbReference>
<dbReference type="Gene3D" id="3.40.50.1700">
    <property type="entry name" value="Glycoside hydrolase family 3 C-terminal domain"/>
    <property type="match status" value="1"/>
</dbReference>
<dbReference type="PANTHER" id="PTHR42715">
    <property type="entry name" value="BETA-GLUCOSIDASE"/>
    <property type="match status" value="1"/>
</dbReference>
<dbReference type="FunFam" id="3.40.50.1700:FF:000003">
    <property type="entry name" value="Probable beta-glucosidase"/>
    <property type="match status" value="1"/>
</dbReference>
<evidence type="ECO:0000256" key="21">
    <source>
        <dbReference type="SAM" id="MobiDB-lite"/>
    </source>
</evidence>
<dbReference type="EMBL" id="LAQI01000197">
    <property type="protein sequence ID" value="KKY15292.1"/>
    <property type="molecule type" value="Genomic_DNA"/>
</dbReference>
<comment type="subcellular location">
    <subcellularLocation>
        <location evidence="2">Cell membrane</location>
        <topology evidence="2">Single-pass type II membrane protein</topology>
    </subcellularLocation>
</comment>
<dbReference type="Pfam" id="PF00933">
    <property type="entry name" value="Glyco_hydro_3"/>
    <property type="match status" value="1"/>
</dbReference>
<evidence type="ECO:0000313" key="24">
    <source>
        <dbReference type="EMBL" id="KKY15292.1"/>
    </source>
</evidence>
<evidence type="ECO:0000256" key="15">
    <source>
        <dbReference type="ARBA" id="ARBA00023326"/>
    </source>
</evidence>
<dbReference type="InterPro" id="IPR017853">
    <property type="entry name" value="GH"/>
</dbReference>
<comment type="pathway">
    <text evidence="3">Glycan metabolism; cellulose degradation.</text>
</comment>
<comment type="similarity">
    <text evidence="4">Belongs to the glycosyl hydrolase 3 family.</text>
</comment>
<evidence type="ECO:0000256" key="20">
    <source>
        <dbReference type="ARBA" id="ARBA00041811"/>
    </source>
</evidence>
<comment type="function">
    <text evidence="16">Beta-glucosidases are one of a number of cellulolytic enzymes involved in the degradation of cellulosic biomass. Catalyzes the last step releasing glucose from the inhibitory cellobiose.</text>
</comment>
<name>A0A0G2DWK1_9PEZI</name>
<evidence type="ECO:0000256" key="16">
    <source>
        <dbReference type="ARBA" id="ARBA00024983"/>
    </source>
</evidence>
<dbReference type="InterPro" id="IPR036881">
    <property type="entry name" value="Glyco_hydro_3_C_sf"/>
</dbReference>
<evidence type="ECO:0000256" key="8">
    <source>
        <dbReference type="ARBA" id="ARBA00022801"/>
    </source>
</evidence>
<evidence type="ECO:0000256" key="9">
    <source>
        <dbReference type="ARBA" id="ARBA00022968"/>
    </source>
</evidence>
<evidence type="ECO:0000256" key="13">
    <source>
        <dbReference type="ARBA" id="ARBA00023277"/>
    </source>
</evidence>
<accession>A0A0G2DWK1</accession>
<evidence type="ECO:0000256" key="6">
    <source>
        <dbReference type="ARBA" id="ARBA00022475"/>
    </source>
</evidence>
<evidence type="ECO:0000256" key="1">
    <source>
        <dbReference type="ARBA" id="ARBA00000448"/>
    </source>
</evidence>
<keyword evidence="11 22" id="KW-0472">Membrane</keyword>
<keyword evidence="10 22" id="KW-1133">Transmembrane helix</keyword>
<feature type="region of interest" description="Disordered" evidence="21">
    <location>
        <begin position="57"/>
        <end position="93"/>
    </location>
</feature>
<feature type="region of interest" description="Disordered" evidence="21">
    <location>
        <begin position="825"/>
        <end position="851"/>
    </location>
</feature>
<feature type="transmembrane region" description="Helical" evidence="22">
    <location>
        <begin position="124"/>
        <end position="148"/>
    </location>
</feature>
<feature type="region of interest" description="Disordered" evidence="21">
    <location>
        <begin position="962"/>
        <end position="1039"/>
    </location>
</feature>
<dbReference type="GO" id="GO:0009251">
    <property type="term" value="P:glucan catabolic process"/>
    <property type="evidence" value="ECO:0007669"/>
    <property type="project" value="TreeGrafter"/>
</dbReference>
<evidence type="ECO:0000256" key="11">
    <source>
        <dbReference type="ARBA" id="ARBA00023136"/>
    </source>
</evidence>
<dbReference type="InterPro" id="IPR050288">
    <property type="entry name" value="Cellulose_deg_GH3"/>
</dbReference>
<sequence>MPNDYELRGKYTAVENADNHDGNYLQSHKHLHLRNASTGSSLRPSLDAAYLSSDDDDLNEFDPLNEESTPLDTGKRRKRRPRSESRVGAAADAYTGERWRRNDEARRPPWARVAAACTPARKRLWCWLPLLFVLALLLLLGAGGLWAWRAGPAEGQSPPWYPAPRGGTDAAWAEAYDRASLLVAGMTLAEKVNVTTGVGWEMGMCVGNTGPVERLGFPSLCLQDGPLGLRFADRATAWPAGLTVGATWSKELMYLRGQAHAREAKGKGVNVLLGPAMGPLGRLPAGGRNWEGFGADPVLQGLAAAWTIKGIQDEGVMATAKHWVGNEQEHFRQSFEWGAPNALSSNIDDRTLHEIYAWPFADSVRVGVASVMCSYNQVNNSYACQNSKLLNGVLKDELGFQGFVQSDWLAQRSGVASALAGLDMSMPGDGLRWQDGKALWGPELTRAALNGSVPMERLNDMVTRIVAAWYQLGQDDPEKFPQDGPNFSSWTDEEVGLLHPGSDDKTTGKVNKFVDVQANGSHGELARRIAAEGIVLVKNENDTLPISRQGHSIASGFVSNKDDFKMHVGIYGEDARGNPDGRNACPDRGCNEGTLASGWGSGAADFPYLVTPLEALRREFDIDMVLLHEYPANEIPETKQRALEAQDLCLAFVNSDAGEGYISWEGINGDRNDLYTQKGGDKLVETVAKRCGGGDSPVIVVVHAVGPVILENWIDIPNVKAVLLAHLPGQESGNAIADVIFGEVNPSGRLPYTVAKDEDDYGPDSHVMYYPNAVVPQQNFTEGLYFDYRYFDKNGIAPRYEFGYGLSYSTFELSELQIVTDPTKKTLLPAPRPDPRVLPVPPTYDNGTGPAEDALFPSGFRRLSKYIYPYLNSLSGTANPGVPDKAWPEAFADEKLHAEPSQAGGGPGGNPDLYTYVANISFTIRNTSPVRGSAVPQLYVSYPKHWTDPENPAMMSTAGMMKGGGHHDHHTARAAAAATKDDDDAPVNEGIISDDGKVTSPFENGPLPPPKSNSNNHNNNNKVHNSNQNHTTTPLDLPPDRHDPAVVAQLRVVDFPVRVLRGFEKVELAPAGDDGDAARVSFAVTRRDLSYWDTRRQNWVMPTSGDGTAREFGVWIGWSSRDLVLSGMV</sequence>
<organism evidence="24 25">
    <name type="scientific">Diplodia seriata</name>
    <dbReference type="NCBI Taxonomy" id="420778"/>
    <lineage>
        <taxon>Eukaryota</taxon>
        <taxon>Fungi</taxon>
        <taxon>Dikarya</taxon>
        <taxon>Ascomycota</taxon>
        <taxon>Pezizomycotina</taxon>
        <taxon>Dothideomycetes</taxon>
        <taxon>Dothideomycetes incertae sedis</taxon>
        <taxon>Botryosphaeriales</taxon>
        <taxon>Botryosphaeriaceae</taxon>
        <taxon>Diplodia</taxon>
    </lineage>
</organism>
<keyword evidence="13" id="KW-0119">Carbohydrate metabolism</keyword>
<feature type="compositionally biased region" description="Pro residues" evidence="21">
    <location>
        <begin position="830"/>
        <end position="842"/>
    </location>
</feature>
<keyword evidence="6" id="KW-1003">Cell membrane</keyword>
<reference evidence="24 25" key="1">
    <citation type="submission" date="2015-03" db="EMBL/GenBank/DDBJ databases">
        <authorList>
            <person name="Morales-Cruz A."/>
            <person name="Amrine K.C."/>
            <person name="Cantu D."/>
        </authorList>
    </citation>
    <scope>NUCLEOTIDE SEQUENCE [LARGE SCALE GENOMIC DNA]</scope>
    <source>
        <strain evidence="24">DS831</strain>
    </source>
</reference>
<evidence type="ECO:0000313" key="25">
    <source>
        <dbReference type="Proteomes" id="UP000034182"/>
    </source>
</evidence>
<dbReference type="InterPro" id="IPR002772">
    <property type="entry name" value="Glyco_hydro_3_C"/>
</dbReference>
<keyword evidence="9" id="KW-0735">Signal-anchor</keyword>
<evidence type="ECO:0000256" key="7">
    <source>
        <dbReference type="ARBA" id="ARBA00022692"/>
    </source>
</evidence>
<dbReference type="GO" id="GO:0005886">
    <property type="term" value="C:plasma membrane"/>
    <property type="evidence" value="ECO:0007669"/>
    <property type="project" value="UniProtKB-SubCell"/>
</dbReference>
<dbReference type="Pfam" id="PF14310">
    <property type="entry name" value="Fn3-like"/>
    <property type="match status" value="1"/>
</dbReference>
<dbReference type="PANTHER" id="PTHR42715:SF20">
    <property type="entry name" value="BETA-GLUCOSIDASE E-RELATED"/>
    <property type="match status" value="1"/>
</dbReference>
<reference evidence="24 25" key="2">
    <citation type="submission" date="2015-05" db="EMBL/GenBank/DDBJ databases">
        <title>Distinctive expansion of gene families associated with plant cell wall degradation and secondary metabolism in the genomes of grapevine trunk pathogens.</title>
        <authorList>
            <person name="Lawrence D.P."/>
            <person name="Travadon R."/>
            <person name="Rolshausen P.E."/>
            <person name="Baumgartner K."/>
        </authorList>
    </citation>
    <scope>NUCLEOTIDE SEQUENCE [LARGE SCALE GENOMIC DNA]</scope>
    <source>
        <strain evidence="24">DS831</strain>
    </source>
</reference>
<dbReference type="EC" id="3.2.1.21" evidence="5"/>
<dbReference type="Gene3D" id="3.20.20.300">
    <property type="entry name" value="Glycoside hydrolase, family 3, N-terminal domain"/>
    <property type="match status" value="1"/>
</dbReference>
<keyword evidence="14" id="KW-0326">Glycosidase</keyword>
<evidence type="ECO:0000256" key="2">
    <source>
        <dbReference type="ARBA" id="ARBA00004401"/>
    </source>
</evidence>
<dbReference type="PRINTS" id="PR00133">
    <property type="entry name" value="GLHYDRLASE3"/>
</dbReference>
<evidence type="ECO:0000256" key="10">
    <source>
        <dbReference type="ARBA" id="ARBA00022989"/>
    </source>
</evidence>
<dbReference type="Proteomes" id="UP000034182">
    <property type="component" value="Unassembled WGS sequence"/>
</dbReference>
<dbReference type="InterPro" id="IPR026891">
    <property type="entry name" value="Fn3-like"/>
</dbReference>
<evidence type="ECO:0000259" key="23">
    <source>
        <dbReference type="SMART" id="SM01217"/>
    </source>
</evidence>
<dbReference type="SUPFAM" id="SSF51445">
    <property type="entry name" value="(Trans)glycosidases"/>
    <property type="match status" value="1"/>
</dbReference>
<dbReference type="InterPro" id="IPR036962">
    <property type="entry name" value="Glyco_hydro_3_N_sf"/>
</dbReference>
<dbReference type="InterPro" id="IPR013783">
    <property type="entry name" value="Ig-like_fold"/>
</dbReference>
<feature type="compositionally biased region" description="Low complexity" evidence="21">
    <location>
        <begin position="1012"/>
        <end position="1030"/>
    </location>
</feature>
<evidence type="ECO:0000256" key="4">
    <source>
        <dbReference type="ARBA" id="ARBA00005336"/>
    </source>
</evidence>
<dbReference type="FunFam" id="3.20.20.300:FF:000002">
    <property type="entry name" value="Probable beta-glucosidase"/>
    <property type="match status" value="1"/>
</dbReference>
<evidence type="ECO:0000256" key="18">
    <source>
        <dbReference type="ARBA" id="ARBA00041269"/>
    </source>
</evidence>
<evidence type="ECO:0000256" key="3">
    <source>
        <dbReference type="ARBA" id="ARBA00004987"/>
    </source>
</evidence>
<evidence type="ECO:0000256" key="22">
    <source>
        <dbReference type="SAM" id="Phobius"/>
    </source>
</evidence>
<dbReference type="AlphaFoldDB" id="A0A0G2DWK1"/>
<proteinExistence type="inferred from homology"/>
<dbReference type="InterPro" id="IPR001764">
    <property type="entry name" value="Glyco_hydro_3_N"/>
</dbReference>
<keyword evidence="15" id="KW-0624">Polysaccharide degradation</keyword>
<evidence type="ECO:0000256" key="19">
    <source>
        <dbReference type="ARBA" id="ARBA00041599"/>
    </source>
</evidence>
<comment type="catalytic activity">
    <reaction evidence="1">
        <text>Hydrolysis of terminal, non-reducing beta-D-glucosyl residues with release of beta-D-glucose.</text>
        <dbReference type="EC" id="3.2.1.21"/>
    </reaction>
</comment>
<dbReference type="SMART" id="SM01217">
    <property type="entry name" value="Fn3_like"/>
    <property type="match status" value="1"/>
</dbReference>
<keyword evidence="7 22" id="KW-0812">Transmembrane</keyword>
<evidence type="ECO:0000256" key="17">
    <source>
        <dbReference type="ARBA" id="ARBA00039576"/>
    </source>
</evidence>
<protein>
    <recommendedName>
        <fullName evidence="17">Probable beta-glucosidase E</fullName>
        <ecNumber evidence="5">3.2.1.21</ecNumber>
    </recommendedName>
    <alternativeName>
        <fullName evidence="18">Beta-D-glucoside glucohydrolase E</fullName>
    </alternativeName>
    <alternativeName>
        <fullName evidence="19">Cellobiase E</fullName>
    </alternativeName>
    <alternativeName>
        <fullName evidence="20">Gentiobiase E</fullName>
    </alternativeName>
</protein>
<keyword evidence="8 24" id="KW-0378">Hydrolase</keyword>
<feature type="domain" description="Fibronectin type III-like" evidence="23">
    <location>
        <begin position="934"/>
        <end position="1120"/>
    </location>
</feature>
<dbReference type="Pfam" id="PF01915">
    <property type="entry name" value="Glyco_hydro_3_C"/>
    <property type="match status" value="1"/>
</dbReference>
<gene>
    <name evidence="24" type="ORF">UCDDS831_g07682</name>
</gene>
<keyword evidence="12" id="KW-0325">Glycoprotein</keyword>
<dbReference type="Gene3D" id="2.60.40.10">
    <property type="entry name" value="Immunoglobulins"/>
    <property type="match status" value="2"/>
</dbReference>
<evidence type="ECO:0000256" key="14">
    <source>
        <dbReference type="ARBA" id="ARBA00023295"/>
    </source>
</evidence>
<evidence type="ECO:0000256" key="12">
    <source>
        <dbReference type="ARBA" id="ARBA00023180"/>
    </source>
</evidence>